<sequence length="102" mass="12304">MMKMTSFSKFMHHKKRYGRHTYYSRKLGWNFRKWRRGFFHCLIHNGQGNEGSENEAPLCQFVCLERKILVCKAGEYNQGSSYLQIRYQLCFNLNLLEGEKRE</sequence>
<accession>A0AAD8MJ01</accession>
<name>A0AAD8MJ01_9APIA</name>
<dbReference type="EMBL" id="JAUIZM010000007">
    <property type="protein sequence ID" value="KAK1374672.1"/>
    <property type="molecule type" value="Genomic_DNA"/>
</dbReference>
<dbReference type="AlphaFoldDB" id="A0AAD8MJ01"/>
<protein>
    <submittedName>
        <fullName evidence="1">Uncharacterized protein</fullName>
    </submittedName>
</protein>
<gene>
    <name evidence="1" type="ORF">POM88_030865</name>
</gene>
<keyword evidence="2" id="KW-1185">Reference proteome</keyword>
<reference evidence="1" key="2">
    <citation type="submission" date="2023-05" db="EMBL/GenBank/DDBJ databases">
        <authorList>
            <person name="Schelkunov M.I."/>
        </authorList>
    </citation>
    <scope>NUCLEOTIDE SEQUENCE</scope>
    <source>
        <strain evidence="1">Hsosn_3</strain>
        <tissue evidence="1">Leaf</tissue>
    </source>
</reference>
<proteinExistence type="predicted"/>
<dbReference type="Proteomes" id="UP001237642">
    <property type="component" value="Unassembled WGS sequence"/>
</dbReference>
<evidence type="ECO:0000313" key="2">
    <source>
        <dbReference type="Proteomes" id="UP001237642"/>
    </source>
</evidence>
<evidence type="ECO:0000313" key="1">
    <source>
        <dbReference type="EMBL" id="KAK1374672.1"/>
    </source>
</evidence>
<reference evidence="1" key="1">
    <citation type="submission" date="2023-02" db="EMBL/GenBank/DDBJ databases">
        <title>Genome of toxic invasive species Heracleum sosnowskyi carries increased number of genes despite the absence of recent whole-genome duplications.</title>
        <authorList>
            <person name="Schelkunov M."/>
            <person name="Shtratnikova V."/>
            <person name="Makarenko M."/>
            <person name="Klepikova A."/>
            <person name="Omelchenko D."/>
            <person name="Novikova G."/>
            <person name="Obukhova E."/>
            <person name="Bogdanov V."/>
            <person name="Penin A."/>
            <person name="Logacheva M."/>
        </authorList>
    </citation>
    <scope>NUCLEOTIDE SEQUENCE</scope>
    <source>
        <strain evidence="1">Hsosn_3</strain>
        <tissue evidence="1">Leaf</tissue>
    </source>
</reference>
<comment type="caution">
    <text evidence="1">The sequence shown here is derived from an EMBL/GenBank/DDBJ whole genome shotgun (WGS) entry which is preliminary data.</text>
</comment>
<organism evidence="1 2">
    <name type="scientific">Heracleum sosnowskyi</name>
    <dbReference type="NCBI Taxonomy" id="360622"/>
    <lineage>
        <taxon>Eukaryota</taxon>
        <taxon>Viridiplantae</taxon>
        <taxon>Streptophyta</taxon>
        <taxon>Embryophyta</taxon>
        <taxon>Tracheophyta</taxon>
        <taxon>Spermatophyta</taxon>
        <taxon>Magnoliopsida</taxon>
        <taxon>eudicotyledons</taxon>
        <taxon>Gunneridae</taxon>
        <taxon>Pentapetalae</taxon>
        <taxon>asterids</taxon>
        <taxon>campanulids</taxon>
        <taxon>Apiales</taxon>
        <taxon>Apiaceae</taxon>
        <taxon>Apioideae</taxon>
        <taxon>apioid superclade</taxon>
        <taxon>Tordylieae</taxon>
        <taxon>Tordyliinae</taxon>
        <taxon>Heracleum</taxon>
    </lineage>
</organism>